<dbReference type="Proteomes" id="UP001642487">
    <property type="component" value="Chromosome 2"/>
</dbReference>
<protein>
    <submittedName>
        <fullName evidence="1">Uncharacterized protein</fullName>
    </submittedName>
</protein>
<evidence type="ECO:0000313" key="2">
    <source>
        <dbReference type="Proteomes" id="UP001642487"/>
    </source>
</evidence>
<reference evidence="1 2" key="1">
    <citation type="submission" date="2024-03" db="EMBL/GenBank/DDBJ databases">
        <authorList>
            <person name="Gkanogiannis A."/>
            <person name="Becerra Lopez-Lavalle L."/>
        </authorList>
    </citation>
    <scope>NUCLEOTIDE SEQUENCE [LARGE SCALE GENOMIC DNA]</scope>
</reference>
<evidence type="ECO:0000313" key="1">
    <source>
        <dbReference type="EMBL" id="CAK9315448.1"/>
    </source>
</evidence>
<accession>A0ABP0Y4V7</accession>
<feature type="non-terminal residue" evidence="1">
    <location>
        <position position="1"/>
    </location>
</feature>
<dbReference type="InterPro" id="IPR000316">
    <property type="entry name" value="Metallthion_15"/>
</dbReference>
<dbReference type="EMBL" id="OZ021736">
    <property type="protein sequence ID" value="CAK9315448.1"/>
    <property type="molecule type" value="Genomic_DNA"/>
</dbReference>
<gene>
    <name evidence="1" type="ORF">CITCOLO1_LOCUS7244</name>
</gene>
<dbReference type="Pfam" id="PF02068">
    <property type="entry name" value="Metallothio_PEC"/>
    <property type="match status" value="1"/>
</dbReference>
<keyword evidence="2" id="KW-1185">Reference proteome</keyword>
<organism evidence="1 2">
    <name type="scientific">Citrullus colocynthis</name>
    <name type="common">colocynth</name>
    <dbReference type="NCBI Taxonomy" id="252529"/>
    <lineage>
        <taxon>Eukaryota</taxon>
        <taxon>Viridiplantae</taxon>
        <taxon>Streptophyta</taxon>
        <taxon>Embryophyta</taxon>
        <taxon>Tracheophyta</taxon>
        <taxon>Spermatophyta</taxon>
        <taxon>Magnoliopsida</taxon>
        <taxon>eudicotyledons</taxon>
        <taxon>Gunneridae</taxon>
        <taxon>Pentapetalae</taxon>
        <taxon>rosids</taxon>
        <taxon>fabids</taxon>
        <taxon>Cucurbitales</taxon>
        <taxon>Cucurbitaceae</taxon>
        <taxon>Benincaseae</taxon>
        <taxon>Citrullus</taxon>
    </lineage>
</organism>
<sequence length="87" mass="9084">SGGGGYKVIGCGCAVPFPHGIACRYANSKAPVGGEMAQWRCPCGEYCDCNPCTCPGTERVIAAVARTAGVKHESLDETKYENDDVLA</sequence>
<name>A0ABP0Y4V7_9ROSI</name>
<proteinExistence type="predicted"/>